<evidence type="ECO:0000313" key="3">
    <source>
        <dbReference type="Ensembl" id="ENSTRUP00000002404.3"/>
    </source>
</evidence>
<dbReference type="AlphaFoldDB" id="H2RQI9"/>
<dbReference type="Ensembl" id="ENSTRUT00000002414.3">
    <property type="protein sequence ID" value="ENSTRUP00000002404.3"/>
    <property type="gene ID" value="ENSTRUG00000001026.3"/>
</dbReference>
<dbReference type="Pfam" id="PF07686">
    <property type="entry name" value="V-set"/>
    <property type="match status" value="1"/>
</dbReference>
<feature type="domain" description="Ig-like" evidence="2">
    <location>
        <begin position="36"/>
        <end position="118"/>
    </location>
</feature>
<dbReference type="HOGENOM" id="CLU_047504_3_1_1"/>
<dbReference type="InParanoid" id="H2RQI9"/>
<dbReference type="InterPro" id="IPR036179">
    <property type="entry name" value="Ig-like_dom_sf"/>
</dbReference>
<name>H2RQI9_TAKRU</name>
<dbReference type="Gene3D" id="2.60.40.10">
    <property type="entry name" value="Immunoglobulins"/>
    <property type="match status" value="1"/>
</dbReference>
<proteinExistence type="predicted"/>
<dbReference type="Proteomes" id="UP000005226">
    <property type="component" value="Chromosome 14"/>
</dbReference>
<keyword evidence="1" id="KW-0732">Signal</keyword>
<dbReference type="InterPro" id="IPR007110">
    <property type="entry name" value="Ig-like_dom"/>
</dbReference>
<reference evidence="3" key="2">
    <citation type="submission" date="2025-08" db="UniProtKB">
        <authorList>
            <consortium name="Ensembl"/>
        </authorList>
    </citation>
    <scope>IDENTIFICATION</scope>
</reference>
<accession>H2RQI9</accession>
<evidence type="ECO:0000313" key="4">
    <source>
        <dbReference type="Proteomes" id="UP000005226"/>
    </source>
</evidence>
<dbReference type="FunCoup" id="H2RQI9">
    <property type="interactions" value="1"/>
</dbReference>
<evidence type="ECO:0000256" key="1">
    <source>
        <dbReference type="SAM" id="SignalP"/>
    </source>
</evidence>
<organism evidence="3 4">
    <name type="scientific">Takifugu rubripes</name>
    <name type="common">Japanese pufferfish</name>
    <name type="synonym">Fugu rubripes</name>
    <dbReference type="NCBI Taxonomy" id="31033"/>
    <lineage>
        <taxon>Eukaryota</taxon>
        <taxon>Metazoa</taxon>
        <taxon>Chordata</taxon>
        <taxon>Craniata</taxon>
        <taxon>Vertebrata</taxon>
        <taxon>Euteleostomi</taxon>
        <taxon>Actinopterygii</taxon>
        <taxon>Neopterygii</taxon>
        <taxon>Teleostei</taxon>
        <taxon>Neoteleostei</taxon>
        <taxon>Acanthomorphata</taxon>
        <taxon>Eupercaria</taxon>
        <taxon>Tetraodontiformes</taxon>
        <taxon>Tetradontoidea</taxon>
        <taxon>Tetraodontidae</taxon>
        <taxon>Takifugu</taxon>
    </lineage>
</organism>
<dbReference type="PROSITE" id="PS50835">
    <property type="entry name" value="IG_LIKE"/>
    <property type="match status" value="1"/>
</dbReference>
<dbReference type="InterPro" id="IPR013106">
    <property type="entry name" value="Ig_V-set"/>
</dbReference>
<dbReference type="GO" id="GO:0043277">
    <property type="term" value="P:apoptotic cell clearance"/>
    <property type="evidence" value="ECO:0007669"/>
    <property type="project" value="TreeGrafter"/>
</dbReference>
<dbReference type="GeneTree" id="ENSGT00940000161609"/>
<protein>
    <recommendedName>
        <fullName evidence="2">Ig-like domain-containing protein</fullName>
    </recommendedName>
</protein>
<evidence type="ECO:0000259" key="2">
    <source>
        <dbReference type="PROSITE" id="PS50835"/>
    </source>
</evidence>
<dbReference type="GO" id="GO:0001786">
    <property type="term" value="F:phosphatidylserine binding"/>
    <property type="evidence" value="ECO:0007669"/>
    <property type="project" value="TreeGrafter"/>
</dbReference>
<dbReference type="InterPro" id="IPR013783">
    <property type="entry name" value="Ig-like_fold"/>
</dbReference>
<reference evidence="3" key="3">
    <citation type="submission" date="2025-09" db="UniProtKB">
        <authorList>
            <consortium name="Ensembl"/>
        </authorList>
    </citation>
    <scope>IDENTIFICATION</scope>
</reference>
<sequence>QRCWWVFECFYFEIAAAFCVVSSVSSDHFRITGWFGANVTLPCRYDAQTHGSLSFCWGRAQVPMSKCSGTILSSLDGAPLYTQSPRYRLLGSAGDGDVSLTILNAQWSDNGEYGCRVEIPGWFNDHKVNIAAPSVLCRSPLWWRRFNSTAFLHLKSSFILIRATTIINSRVFTILLFALRKCEVAAPAPSSDSNYEETIFLITFLQKRQRLSPEEEGGAHQHLCCWEHL</sequence>
<dbReference type="SUPFAM" id="SSF48726">
    <property type="entry name" value="Immunoglobulin"/>
    <property type="match status" value="1"/>
</dbReference>
<feature type="signal peptide" evidence="1">
    <location>
        <begin position="1"/>
        <end position="17"/>
    </location>
</feature>
<reference evidence="3 4" key="1">
    <citation type="journal article" date="2011" name="Genome Biol. Evol.">
        <title>Integration of the genetic map and genome assembly of fugu facilitates insights into distinct features of genome evolution in teleosts and mammals.</title>
        <authorList>
            <person name="Kai W."/>
            <person name="Kikuchi K."/>
            <person name="Tohari S."/>
            <person name="Chew A.K."/>
            <person name="Tay A."/>
            <person name="Fujiwara A."/>
            <person name="Hosoya S."/>
            <person name="Suetake H."/>
            <person name="Naruse K."/>
            <person name="Brenner S."/>
            <person name="Suzuki Y."/>
            <person name="Venkatesh B."/>
        </authorList>
    </citation>
    <scope>NUCLEOTIDE SEQUENCE [LARGE SCALE GENOMIC DNA]</scope>
</reference>
<dbReference type="PANTHER" id="PTHR46608:SF3">
    <property type="entry name" value="T-CELL IMMUNOGLOBULIN AND MUCIN DOMAIN-CONTAINING PROTEIN 4"/>
    <property type="match status" value="1"/>
</dbReference>
<feature type="chain" id="PRO_5025470842" description="Ig-like domain-containing protein" evidence="1">
    <location>
        <begin position="18"/>
        <end position="229"/>
    </location>
</feature>
<keyword evidence="4" id="KW-1185">Reference proteome</keyword>
<dbReference type="PANTHER" id="PTHR46608">
    <property type="entry name" value="T-CELL IMMUNOGLOBULIN AND MUCIN DOMAIN-CONTAINING PROTEIN 4"/>
    <property type="match status" value="1"/>
</dbReference>
<dbReference type="GO" id="GO:0060097">
    <property type="term" value="P:cytoskeletal rearrangement involved in phagocytosis, engulfment"/>
    <property type="evidence" value="ECO:0007669"/>
    <property type="project" value="TreeGrafter"/>
</dbReference>